<keyword evidence="2 4" id="KW-0863">Zinc-finger</keyword>
<evidence type="ECO:0000259" key="6">
    <source>
        <dbReference type="PROSITE" id="PS50135"/>
    </source>
</evidence>
<dbReference type="GO" id="GO:0005080">
    <property type="term" value="F:protein kinase C binding"/>
    <property type="evidence" value="ECO:0007669"/>
    <property type="project" value="TreeGrafter"/>
</dbReference>
<dbReference type="InterPro" id="IPR000433">
    <property type="entry name" value="Znf_ZZ"/>
</dbReference>
<organism evidence="7">
    <name type="scientific">Cyberlindnera fabianii</name>
    <name type="common">Yeast</name>
    <name type="synonym">Hansenula fabianii</name>
    <dbReference type="NCBI Taxonomy" id="36022"/>
    <lineage>
        <taxon>Eukaryota</taxon>
        <taxon>Fungi</taxon>
        <taxon>Dikarya</taxon>
        <taxon>Ascomycota</taxon>
        <taxon>Saccharomycotina</taxon>
        <taxon>Saccharomycetes</taxon>
        <taxon>Phaffomycetales</taxon>
        <taxon>Phaffomycetaceae</taxon>
        <taxon>Cyberlindnera</taxon>
    </lineage>
</organism>
<dbReference type="PANTHER" id="PTHR15090:SF0">
    <property type="entry name" value="SEQUESTOSOME-1"/>
    <property type="match status" value="1"/>
</dbReference>
<dbReference type="Gene3D" id="2.60.40.2830">
    <property type="match status" value="1"/>
</dbReference>
<evidence type="ECO:0000313" key="7">
    <source>
        <dbReference type="EMBL" id="CDR41462.1"/>
    </source>
</evidence>
<name>A0A061AV60_CYBFA</name>
<evidence type="ECO:0000256" key="4">
    <source>
        <dbReference type="PROSITE-ProRule" id="PRU00228"/>
    </source>
</evidence>
<sequence length="573" mass="63366">MNERWLLLIHKGARASRSPRNYRSCRAPPFLSAQLKLTPIATPPGGALYPTYYCPRVSIQMSQNVSVKVEFGQEVKKASVSQAAITPASLSALVSELYGITSFKLMRKSKRCKGYVELESDSDYKSLKRSLQVKNHMKVKVVQDGDMIGELKKGKEPKKDSASISKEKFETLCSKIDDIHLSMKDSISGSTTANTASETPISSSNSGTQTASIHPGIYCDVCNPPESNCLEIYGTRYKCNVCPDYDLCSDCFRAGLSSDSHTQEHSMQKIESPVARASTEAITWSHTMPAQRDIYVDIPFSDPKFATLLLELFKEKTSAEDIVKMKQGYEKYLKLVDIVGEENEDKLVEIVQKGIPEPVSLESDTPSVIVSIVKMDSSIAFHLTNKSSTEIPSNLKLRLLAENKQGNVVLKLSVGPHPIQPGGFKRLFYNTNNLSFDFNNDTLYTVELVDKSGVAYALGSSENTKGTVHLYSPNRVGDHACAYEKDTLVENTGDANSDVNGDENEENEEDEDNDDDTIVESENMFASAQSLPGYVDLVSTELSEDDEDEDEEDTDDIPSDYEILSSTDGYYSE</sequence>
<dbReference type="GO" id="GO:0007032">
    <property type="term" value="P:endosome organization"/>
    <property type="evidence" value="ECO:0007669"/>
    <property type="project" value="TreeGrafter"/>
</dbReference>
<keyword evidence="1" id="KW-0479">Metal-binding</keyword>
<dbReference type="SUPFAM" id="SSF57850">
    <property type="entry name" value="RING/U-box"/>
    <property type="match status" value="1"/>
</dbReference>
<proteinExistence type="predicted"/>
<dbReference type="PROSITE" id="PS50135">
    <property type="entry name" value="ZF_ZZ_2"/>
    <property type="match status" value="1"/>
</dbReference>
<dbReference type="GO" id="GO:0044753">
    <property type="term" value="C:amphisome"/>
    <property type="evidence" value="ECO:0007669"/>
    <property type="project" value="TreeGrafter"/>
</dbReference>
<dbReference type="InterPro" id="IPR052260">
    <property type="entry name" value="Autophagy_Rcpt_SigReg"/>
</dbReference>
<dbReference type="Pfam" id="PF12744">
    <property type="entry name" value="ATG19"/>
    <property type="match status" value="1"/>
</dbReference>
<evidence type="ECO:0000256" key="3">
    <source>
        <dbReference type="ARBA" id="ARBA00022833"/>
    </source>
</evidence>
<evidence type="ECO:0000256" key="2">
    <source>
        <dbReference type="ARBA" id="ARBA00022771"/>
    </source>
</evidence>
<feature type="compositionally biased region" description="Acidic residues" evidence="5">
    <location>
        <begin position="500"/>
        <end position="519"/>
    </location>
</feature>
<feature type="compositionally biased region" description="Polar residues" evidence="5">
    <location>
        <begin position="564"/>
        <end position="573"/>
    </location>
</feature>
<dbReference type="PANTHER" id="PTHR15090">
    <property type="entry name" value="SEQUESTOSOME 1-RELATED"/>
    <property type="match status" value="1"/>
</dbReference>
<keyword evidence="3" id="KW-0862">Zinc</keyword>
<dbReference type="GO" id="GO:0016235">
    <property type="term" value="C:aggresome"/>
    <property type="evidence" value="ECO:0007669"/>
    <property type="project" value="TreeGrafter"/>
</dbReference>
<protein>
    <submittedName>
        <fullName evidence="7">CYFA0S07e02432g1_1</fullName>
    </submittedName>
</protein>
<feature type="compositionally biased region" description="Acidic residues" evidence="5">
    <location>
        <begin position="542"/>
        <end position="559"/>
    </location>
</feature>
<evidence type="ECO:0000256" key="1">
    <source>
        <dbReference type="ARBA" id="ARBA00022723"/>
    </source>
</evidence>
<dbReference type="GO" id="GO:0008270">
    <property type="term" value="F:zinc ion binding"/>
    <property type="evidence" value="ECO:0007669"/>
    <property type="project" value="UniProtKB-KW"/>
</dbReference>
<dbReference type="InterPro" id="IPR024543">
    <property type="entry name" value="Atg19/Atg34_C"/>
</dbReference>
<feature type="region of interest" description="Disordered" evidence="5">
    <location>
        <begin position="490"/>
        <end position="573"/>
    </location>
</feature>
<feature type="region of interest" description="Disordered" evidence="5">
    <location>
        <begin position="189"/>
        <end position="208"/>
    </location>
</feature>
<dbReference type="InterPro" id="IPR043145">
    <property type="entry name" value="Znf_ZZ_sf"/>
</dbReference>
<dbReference type="GO" id="GO:0070530">
    <property type="term" value="F:K63-linked polyubiquitin modification-dependent protein binding"/>
    <property type="evidence" value="ECO:0007669"/>
    <property type="project" value="TreeGrafter"/>
</dbReference>
<dbReference type="PhylomeDB" id="A0A061AV60"/>
<accession>A0A061AV60</accession>
<dbReference type="OrthoDB" id="3981215at2759"/>
<dbReference type="AlphaFoldDB" id="A0A061AV60"/>
<evidence type="ECO:0000256" key="5">
    <source>
        <dbReference type="SAM" id="MobiDB-lite"/>
    </source>
</evidence>
<dbReference type="Gene3D" id="3.30.60.90">
    <property type="match status" value="1"/>
</dbReference>
<feature type="domain" description="ZZ-type" evidence="6">
    <location>
        <begin position="214"/>
        <end position="275"/>
    </location>
</feature>
<reference evidence="7" key="1">
    <citation type="journal article" date="2014" name="Genome Announc.">
        <title>Genome sequence of the yeast Cyberlindnera fabianii (Hansenula fabianii).</title>
        <authorList>
            <person name="Freel K.C."/>
            <person name="Sarilar V."/>
            <person name="Neuveglise C."/>
            <person name="Devillers H."/>
            <person name="Friedrich A."/>
            <person name="Schacherer J."/>
        </authorList>
    </citation>
    <scope>NUCLEOTIDE SEQUENCE</scope>
    <source>
        <strain evidence="7">YJS4271</strain>
    </source>
</reference>
<dbReference type="SMART" id="SM00291">
    <property type="entry name" value="ZnF_ZZ"/>
    <property type="match status" value="1"/>
</dbReference>
<dbReference type="VEuPathDB" id="FungiDB:BON22_3698"/>
<dbReference type="GO" id="GO:0000423">
    <property type="term" value="P:mitophagy"/>
    <property type="evidence" value="ECO:0007669"/>
    <property type="project" value="TreeGrafter"/>
</dbReference>
<dbReference type="EMBL" id="LK052892">
    <property type="protein sequence ID" value="CDR41462.1"/>
    <property type="molecule type" value="Genomic_DNA"/>
</dbReference>
<dbReference type="Pfam" id="PF00569">
    <property type="entry name" value="ZZ"/>
    <property type="match status" value="1"/>
</dbReference>
<dbReference type="CDD" id="cd02249">
    <property type="entry name" value="ZZ"/>
    <property type="match status" value="1"/>
</dbReference>
<gene>
    <name evidence="7" type="ORF">CYFA0S_07e02432g</name>
</gene>
<dbReference type="GO" id="GO:0035973">
    <property type="term" value="P:aggrephagy"/>
    <property type="evidence" value="ECO:0007669"/>
    <property type="project" value="TreeGrafter"/>
</dbReference>
<feature type="compositionally biased region" description="Polar residues" evidence="5">
    <location>
        <begin position="490"/>
        <end position="499"/>
    </location>
</feature>